<evidence type="ECO:0000313" key="2">
    <source>
        <dbReference type="Proteomes" id="UP000265801"/>
    </source>
</evidence>
<dbReference type="EMBL" id="QXIR01000004">
    <property type="protein sequence ID" value="RIW37330.1"/>
    <property type="molecule type" value="Genomic_DNA"/>
</dbReference>
<protein>
    <submittedName>
        <fullName evidence="1">Uncharacterized protein</fullName>
    </submittedName>
</protein>
<dbReference type="RefSeq" id="WP_119545749.1">
    <property type="nucleotide sequence ID" value="NZ_QXIR01000004.1"/>
</dbReference>
<evidence type="ECO:0000313" key="1">
    <source>
        <dbReference type="EMBL" id="RIW37330.1"/>
    </source>
</evidence>
<sequence length="72" mass="8199">MNAQLLYGPYRNLAVMYIDNVNSTAIEVIKEVVQSFEWELITNGEFRKLVGGKKSNVKLNRGIVAFRFSFIG</sequence>
<name>A0A3A1R8Q4_9BACI</name>
<comment type="caution">
    <text evidence="1">The sequence shown here is derived from an EMBL/GenBank/DDBJ whole genome shotgun (WGS) entry which is preliminary data.</text>
</comment>
<dbReference type="Proteomes" id="UP000265801">
    <property type="component" value="Unassembled WGS sequence"/>
</dbReference>
<proteinExistence type="predicted"/>
<gene>
    <name evidence="1" type="ORF">D3H55_04640</name>
</gene>
<reference evidence="1 2" key="1">
    <citation type="submission" date="2018-09" db="EMBL/GenBank/DDBJ databases">
        <title>Bacillus saliacetes sp. nov., isolated from Thai shrimp paste (Ka-pi).</title>
        <authorList>
            <person name="Daroonpunt R."/>
            <person name="Tanasupawat S."/>
            <person name="Yiamsombut S."/>
        </authorList>
    </citation>
    <scope>NUCLEOTIDE SEQUENCE [LARGE SCALE GENOMIC DNA]</scope>
    <source>
        <strain evidence="1 2">SKP7-4</strain>
    </source>
</reference>
<organism evidence="1 2">
    <name type="scientific">Bacillus salacetis</name>
    <dbReference type="NCBI Taxonomy" id="2315464"/>
    <lineage>
        <taxon>Bacteria</taxon>
        <taxon>Bacillati</taxon>
        <taxon>Bacillota</taxon>
        <taxon>Bacilli</taxon>
        <taxon>Bacillales</taxon>
        <taxon>Bacillaceae</taxon>
        <taxon>Bacillus</taxon>
    </lineage>
</organism>
<keyword evidence="2" id="KW-1185">Reference proteome</keyword>
<dbReference type="AlphaFoldDB" id="A0A3A1R8Q4"/>
<accession>A0A3A1R8Q4</accession>